<protein>
    <submittedName>
        <fullName evidence="3">Cysteine-rich domain protein</fullName>
    </submittedName>
</protein>
<feature type="domain" description="Cysteine-rich" evidence="2">
    <location>
        <begin position="145"/>
        <end position="235"/>
    </location>
</feature>
<dbReference type="PANTHER" id="PTHR42947">
    <property type="entry name" value="COB--COM HETERODISULFIDE REDUCTASE SUBUNIT B 1"/>
    <property type="match status" value="1"/>
</dbReference>
<keyword evidence="4" id="KW-1185">Reference proteome</keyword>
<dbReference type="PANTHER" id="PTHR42947:SF1">
    <property type="entry name" value="COB--COM HETERODISULFIDE REDUCTASE SUBUNIT B 1"/>
    <property type="match status" value="1"/>
</dbReference>
<sequence length="285" mass="31020">MNNEFAFFPGCVLSQAAKESKISLEAIAPVLGIKLHEIKGWSCCGASQAQCVDPMASLVANARNIALAEGMKMPLLTTCSTCMLTLTKAKLTLDKGAKSYINTFLKEGGMQYQGSTEITSLLWVLYQSLDTLKAKVVRPLTNLKVALFYGCHSLRPERELKKESSTNPKSFEAVVSALGAQIVPFEKRLDCCGFHASYPAVKSVSKMSSEIVNDAAEHGADVVVTPCPLCQMQLDIYQERYQEAMNSKARKPIIHLSQLVGLALGLSNEQLGLNINIQDATRLVS</sequence>
<reference evidence="3 4" key="1">
    <citation type="submission" date="2009-07" db="EMBL/GenBank/DDBJ databases">
        <authorList>
            <person name="Madupu R."/>
            <person name="Sebastian Y."/>
            <person name="Durkin A.S."/>
            <person name="Torralba M."/>
            <person name="Methe B."/>
            <person name="Sutton G.G."/>
            <person name="Strausberg R.L."/>
            <person name="Nelson K.E."/>
        </authorList>
    </citation>
    <scope>NUCLEOTIDE SEQUENCE [LARGE SCALE GENOMIC DNA]</scope>
    <source>
        <strain evidence="3 4">RM3268</strain>
    </source>
</reference>
<dbReference type="RefSeq" id="WP_005870434.1">
    <property type="nucleotide sequence ID" value="NZ_ACYG01000019.1"/>
</dbReference>
<dbReference type="Proteomes" id="UP000005709">
    <property type="component" value="Unassembled WGS sequence"/>
</dbReference>
<organism evidence="3 4">
    <name type="scientific">Campylobacter gracilis RM3268</name>
    <dbReference type="NCBI Taxonomy" id="553220"/>
    <lineage>
        <taxon>Bacteria</taxon>
        <taxon>Pseudomonadati</taxon>
        <taxon>Campylobacterota</taxon>
        <taxon>Epsilonproteobacteria</taxon>
        <taxon>Campylobacterales</taxon>
        <taxon>Campylobacteraceae</taxon>
        <taxon>Campylobacter</taxon>
    </lineage>
</organism>
<evidence type="ECO:0000313" key="4">
    <source>
        <dbReference type="Proteomes" id="UP000005709"/>
    </source>
</evidence>
<dbReference type="InterPro" id="IPR004017">
    <property type="entry name" value="Cys_rich_dom"/>
</dbReference>
<evidence type="ECO:0000259" key="2">
    <source>
        <dbReference type="Pfam" id="PF02754"/>
    </source>
</evidence>
<dbReference type="Gene3D" id="1.20.1050.140">
    <property type="match status" value="1"/>
</dbReference>
<dbReference type="Pfam" id="PF02754">
    <property type="entry name" value="CCG"/>
    <property type="match status" value="2"/>
</dbReference>
<dbReference type="Gene3D" id="3.40.50.11810">
    <property type="match status" value="1"/>
</dbReference>
<feature type="domain" description="Cysteine-rich" evidence="2">
    <location>
        <begin position="6"/>
        <end position="86"/>
    </location>
</feature>
<dbReference type="NCBIfam" id="NF042965">
    <property type="entry name" value="MFR_anch_SdhE"/>
    <property type="match status" value="1"/>
</dbReference>
<dbReference type="eggNOG" id="COG2048">
    <property type="taxonomic scope" value="Bacteria"/>
</dbReference>
<evidence type="ECO:0000313" key="3">
    <source>
        <dbReference type="EMBL" id="EEV18129.1"/>
    </source>
</evidence>
<name>C8PG91_9BACT</name>
<evidence type="ECO:0000256" key="1">
    <source>
        <dbReference type="ARBA" id="ARBA00023002"/>
    </source>
</evidence>
<gene>
    <name evidence="3" type="ORF">CAMGR0001_0884</name>
</gene>
<dbReference type="OrthoDB" id="9777685at2"/>
<dbReference type="InterPro" id="IPR049951">
    <property type="entry name" value="SdhE"/>
</dbReference>
<comment type="caution">
    <text evidence="3">The sequence shown here is derived from an EMBL/GenBank/DDBJ whole genome shotgun (WGS) entry which is preliminary data.</text>
</comment>
<dbReference type="AlphaFoldDB" id="C8PG91"/>
<proteinExistence type="predicted"/>
<dbReference type="InterPro" id="IPR051278">
    <property type="entry name" value="HdrB/HdrD_reductase"/>
</dbReference>
<keyword evidence="1" id="KW-0560">Oxidoreductase</keyword>
<dbReference type="STRING" id="824.CGRAC_1166"/>
<dbReference type="EMBL" id="ACYG01000019">
    <property type="protein sequence ID" value="EEV18129.1"/>
    <property type="molecule type" value="Genomic_DNA"/>
</dbReference>
<accession>C8PG91</accession>
<dbReference type="GO" id="GO:0016491">
    <property type="term" value="F:oxidoreductase activity"/>
    <property type="evidence" value="ECO:0007669"/>
    <property type="project" value="UniProtKB-KW"/>
</dbReference>